<dbReference type="Proteomes" id="UP000237423">
    <property type="component" value="Unassembled WGS sequence"/>
</dbReference>
<dbReference type="Pfam" id="PF25023">
    <property type="entry name" value="TEN_YD-shell"/>
    <property type="match status" value="1"/>
</dbReference>
<evidence type="ECO:0000313" key="3">
    <source>
        <dbReference type="EMBL" id="POZ49840.1"/>
    </source>
</evidence>
<dbReference type="InterPro" id="IPR050708">
    <property type="entry name" value="T6SS_VgrG/RHS"/>
</dbReference>
<evidence type="ECO:0000259" key="2">
    <source>
        <dbReference type="Pfam" id="PF25023"/>
    </source>
</evidence>
<evidence type="ECO:0000256" key="1">
    <source>
        <dbReference type="ARBA" id="ARBA00022737"/>
    </source>
</evidence>
<dbReference type="RefSeq" id="WP_103975809.1">
    <property type="nucleotide sequence ID" value="NZ_PGFZ01000022.1"/>
</dbReference>
<accession>A0A2S5CGA5</accession>
<dbReference type="InterPro" id="IPR022385">
    <property type="entry name" value="Rhs_assc_core"/>
</dbReference>
<dbReference type="PANTHER" id="PTHR32305">
    <property type="match status" value="1"/>
</dbReference>
<organism evidence="3 4">
    <name type="scientific">Methylovulum psychrotolerans</name>
    <dbReference type="NCBI Taxonomy" id="1704499"/>
    <lineage>
        <taxon>Bacteria</taxon>
        <taxon>Pseudomonadati</taxon>
        <taxon>Pseudomonadota</taxon>
        <taxon>Gammaproteobacteria</taxon>
        <taxon>Methylococcales</taxon>
        <taxon>Methylococcaceae</taxon>
        <taxon>Methylovulum</taxon>
    </lineage>
</organism>
<keyword evidence="1" id="KW-0677">Repeat</keyword>
<gene>
    <name evidence="3" type="ORF">AADEFJLK_04400</name>
</gene>
<dbReference type="InterPro" id="IPR056823">
    <property type="entry name" value="TEN-like_YD-shell"/>
</dbReference>
<proteinExistence type="predicted"/>
<feature type="domain" description="Teneurin-like YD-shell" evidence="2">
    <location>
        <begin position="193"/>
        <end position="472"/>
    </location>
</feature>
<protein>
    <submittedName>
        <fullName evidence="3">RHS repeat protein</fullName>
    </submittedName>
</protein>
<sequence>MTSQDARGNTATYSYDSLNRLLSVAYVSAGNAAASNMDTNPNVTLNYRYDGNPNPVNNAKGKLSHIDDPTGATDWVYDSEGRVQSKTQTQGNISKALSYGYDTTTGRLLTITYPSGMVVQYSYDSTGRPSSLAVKKPTGANFNTLIGSISYRPLGPISSYQLTGVTGTPTITRSYDSDGRMTGYSLINATKQLSYDRLGNVKTWGNGDANDQTYTYDALNRLTDTIIPNTSKVHYDYDTNGNRTHAYTYIPPTSTTATSSTTYNIGSTSNLVTNNSYKYDLSGNLISSNAASPTAVNTYGYDSRNRFVALSVVNPSTQPKTQTFTYRYGINALGQRVSKTNIVAATGNIYLYDEAGHLVGEYDQTGALQQEHIWLGDQPVAVANSAQALFHVLSDHLNTPRQIVNTSGVVRWQWDSTDPFGNNAPNPNPTGTAANFTYNLRFPGQYYDGETGLFYNYYRTYDPKTGRYTQSDPIGLKGGLNTFGYVGGNPIKLIDPLGLHSSTGESHNPLGTLGSASEWIYNQVCPNDDNKDCSAIRSEIDALTDELEKRYEELLIDRYNLFGDHKRLNEANPYYGSWEGHIQKYLEVQLHLRLAIAMAQAKGCSYNDEANNWTHEPPPSEPWGY</sequence>
<dbReference type="PANTHER" id="PTHR32305:SF15">
    <property type="entry name" value="PROTEIN RHSA-RELATED"/>
    <property type="match status" value="1"/>
</dbReference>
<dbReference type="NCBIfam" id="TIGR03696">
    <property type="entry name" value="Rhs_assc_core"/>
    <property type="match status" value="1"/>
</dbReference>
<name>A0A2S5CGA5_9GAMM</name>
<dbReference type="Pfam" id="PF05593">
    <property type="entry name" value="RHS_repeat"/>
    <property type="match status" value="1"/>
</dbReference>
<reference evidence="3 4" key="1">
    <citation type="submission" date="2017-11" db="EMBL/GenBank/DDBJ databases">
        <title>Draft Genome Sequence of Methylobacter psychrotolerans Sph1T, an Obligate Methanotroph from Low-Temperature Environments.</title>
        <authorList>
            <person name="Oshkin I.Y."/>
            <person name="Miroshnikov K."/>
            <person name="Belova S.E."/>
            <person name="Korzhenkov A."/>
            <person name="Toshchakov S.V."/>
            <person name="Dedysh S.N."/>
        </authorList>
    </citation>
    <scope>NUCLEOTIDE SEQUENCE [LARGE SCALE GENOMIC DNA]</scope>
    <source>
        <strain evidence="3 4">Sph1</strain>
    </source>
</reference>
<comment type="caution">
    <text evidence="3">The sequence shown here is derived from an EMBL/GenBank/DDBJ whole genome shotgun (WGS) entry which is preliminary data.</text>
</comment>
<dbReference type="EMBL" id="PGFZ01000022">
    <property type="protein sequence ID" value="POZ49840.1"/>
    <property type="molecule type" value="Genomic_DNA"/>
</dbReference>
<dbReference type="NCBIfam" id="TIGR01643">
    <property type="entry name" value="YD_repeat_2x"/>
    <property type="match status" value="1"/>
</dbReference>
<dbReference type="InterPro" id="IPR031325">
    <property type="entry name" value="RHS_repeat"/>
</dbReference>
<dbReference type="AlphaFoldDB" id="A0A2S5CGA5"/>
<evidence type="ECO:0000313" key="4">
    <source>
        <dbReference type="Proteomes" id="UP000237423"/>
    </source>
</evidence>
<dbReference type="InterPro" id="IPR006530">
    <property type="entry name" value="YD"/>
</dbReference>
<dbReference type="Gene3D" id="2.180.10.10">
    <property type="entry name" value="RHS repeat-associated core"/>
    <property type="match status" value="1"/>
</dbReference>